<evidence type="ECO:0000313" key="2">
    <source>
        <dbReference type="EMBL" id="ENO96028.1"/>
    </source>
</evidence>
<evidence type="ECO:0000313" key="3">
    <source>
        <dbReference type="Proteomes" id="UP000013047"/>
    </source>
</evidence>
<keyword evidence="1" id="KW-0472">Membrane</keyword>
<dbReference type="PIRSF" id="PIRSF019883">
    <property type="entry name" value="UCP019883"/>
    <property type="match status" value="1"/>
</dbReference>
<proteinExistence type="predicted"/>
<keyword evidence="1" id="KW-0812">Transmembrane</keyword>
<gene>
    <name evidence="2" type="ORF">C667_16049</name>
</gene>
<dbReference type="EMBL" id="AMXF01000144">
    <property type="protein sequence ID" value="ENO96028.1"/>
    <property type="molecule type" value="Genomic_DNA"/>
</dbReference>
<feature type="transmembrane region" description="Helical" evidence="1">
    <location>
        <begin position="6"/>
        <end position="25"/>
    </location>
</feature>
<accession>N6ZNX9</accession>
<name>N6ZNX9_9RHOO</name>
<dbReference type="Pfam" id="PF10993">
    <property type="entry name" value="DUF2818"/>
    <property type="match status" value="1"/>
</dbReference>
<comment type="caution">
    <text evidence="2">The sequence shown here is derived from an EMBL/GenBank/DDBJ whole genome shotgun (WGS) entry which is preliminary data.</text>
</comment>
<protein>
    <recommendedName>
        <fullName evidence="4">Transmembrane protein</fullName>
    </recommendedName>
</protein>
<sequence>MVGADAGVLLLLAIAFTMANLPFVFDRILFVRKPPAGARKGLGWRFVELVLLYFFVGALAAVIEAQSHGRVYEQGWAFYATTFCLFVVFAFPGFAWAYLWRPARHTPEGRA</sequence>
<evidence type="ECO:0008006" key="4">
    <source>
        <dbReference type="Google" id="ProtNLM"/>
    </source>
</evidence>
<keyword evidence="1" id="KW-1133">Transmembrane helix</keyword>
<dbReference type="Proteomes" id="UP000013047">
    <property type="component" value="Unassembled WGS sequence"/>
</dbReference>
<feature type="transmembrane region" description="Helical" evidence="1">
    <location>
        <begin position="76"/>
        <end position="100"/>
    </location>
</feature>
<dbReference type="AlphaFoldDB" id="N6ZNX9"/>
<dbReference type="InterPro" id="IPR016768">
    <property type="entry name" value="UCP019883"/>
</dbReference>
<feature type="transmembrane region" description="Helical" evidence="1">
    <location>
        <begin position="46"/>
        <end position="64"/>
    </location>
</feature>
<organism evidence="2 3">
    <name type="scientific">Thauera phenylacetica B4P</name>
    <dbReference type="NCBI Taxonomy" id="1234382"/>
    <lineage>
        <taxon>Bacteria</taxon>
        <taxon>Pseudomonadati</taxon>
        <taxon>Pseudomonadota</taxon>
        <taxon>Betaproteobacteria</taxon>
        <taxon>Rhodocyclales</taxon>
        <taxon>Zoogloeaceae</taxon>
        <taxon>Thauera</taxon>
    </lineage>
</organism>
<evidence type="ECO:0000256" key="1">
    <source>
        <dbReference type="SAM" id="Phobius"/>
    </source>
</evidence>
<keyword evidence="3" id="KW-1185">Reference proteome</keyword>
<reference evidence="2 3" key="1">
    <citation type="submission" date="2012-09" db="EMBL/GenBank/DDBJ databases">
        <title>Draft Genome Sequences of 6 Strains from Genus Thauera.</title>
        <authorList>
            <person name="Liu B."/>
            <person name="Shapleigh J.P."/>
            <person name="Frostegard A.H."/>
        </authorList>
    </citation>
    <scope>NUCLEOTIDE SEQUENCE [LARGE SCALE GENOMIC DNA]</scope>
    <source>
        <strain evidence="2 3">B4P</strain>
    </source>
</reference>